<proteinExistence type="predicted"/>
<gene>
    <name evidence="1" type="ORF">LEP1GSC133_2293</name>
</gene>
<evidence type="ECO:0000313" key="1">
    <source>
        <dbReference type="EMBL" id="EMO63652.1"/>
    </source>
</evidence>
<protein>
    <submittedName>
        <fullName evidence="1">Uncharacterized protein</fullName>
    </submittedName>
</protein>
<evidence type="ECO:0000313" key="2">
    <source>
        <dbReference type="Proteomes" id="UP000012159"/>
    </source>
</evidence>
<comment type="caution">
    <text evidence="1">The sequence shown here is derived from an EMBL/GenBank/DDBJ whole genome shotgun (WGS) entry which is preliminary data.</text>
</comment>
<sequence>MSPASHDTAELSEEVIAEDCPLFVTNILNDMNSALSNKGKSELSNVGLKFTGSNCAQTRSLK</sequence>
<dbReference type="Proteomes" id="UP000012159">
    <property type="component" value="Unassembled WGS sequence"/>
</dbReference>
<reference evidence="1 2" key="1">
    <citation type="submission" date="2013-01" db="EMBL/GenBank/DDBJ databases">
        <authorList>
            <person name="Harkins D.M."/>
            <person name="Durkin A.S."/>
            <person name="Brinkac L.M."/>
            <person name="Haft D.H."/>
            <person name="Selengut J.D."/>
            <person name="Sanka R."/>
            <person name="DePew J."/>
            <person name="Purushe J."/>
            <person name="Picardeau M."/>
            <person name="Werts C."/>
            <person name="Goarant C."/>
            <person name="Vinetz J.M."/>
            <person name="Sutton G.G."/>
            <person name="Nierman W.C."/>
            <person name="Fouts D.E."/>
        </authorList>
    </citation>
    <scope>NUCLEOTIDE SEQUENCE [LARGE SCALE GENOMIC DNA]</scope>
    <source>
        <strain evidence="1 2">200901868</strain>
    </source>
</reference>
<organism evidence="1 2">
    <name type="scientific">Leptospira borgpetersenii serovar Pomona str. 200901868</name>
    <dbReference type="NCBI Taxonomy" id="1192866"/>
    <lineage>
        <taxon>Bacteria</taxon>
        <taxon>Pseudomonadati</taxon>
        <taxon>Spirochaetota</taxon>
        <taxon>Spirochaetia</taxon>
        <taxon>Leptospirales</taxon>
        <taxon>Leptospiraceae</taxon>
        <taxon>Leptospira</taxon>
    </lineage>
</organism>
<accession>M6W1N6</accession>
<dbReference type="AlphaFoldDB" id="M6W1N6"/>
<dbReference type="EMBL" id="AKWF02000045">
    <property type="protein sequence ID" value="EMO63652.1"/>
    <property type="molecule type" value="Genomic_DNA"/>
</dbReference>
<name>M6W1N6_LEPBO</name>
<dbReference type="STRING" id="1192866.LEP1GSC133_2293"/>